<keyword evidence="3" id="KW-1185">Reference proteome</keyword>
<feature type="transmembrane region" description="Helical" evidence="1">
    <location>
        <begin position="45"/>
        <end position="67"/>
    </location>
</feature>
<feature type="transmembrane region" description="Helical" evidence="1">
    <location>
        <begin position="164"/>
        <end position="183"/>
    </location>
</feature>
<protein>
    <recommendedName>
        <fullName evidence="4">ABC transporter permease</fullName>
    </recommendedName>
</protein>
<gene>
    <name evidence="2" type="ORF">FC26_GL001012</name>
</gene>
<evidence type="ECO:0008006" key="4">
    <source>
        <dbReference type="Google" id="ProtNLM"/>
    </source>
</evidence>
<keyword evidence="1" id="KW-0812">Transmembrane</keyword>
<keyword evidence="1" id="KW-0472">Membrane</keyword>
<dbReference type="STRING" id="1423813.FC26_GL001012"/>
<evidence type="ECO:0000256" key="1">
    <source>
        <dbReference type="SAM" id="Phobius"/>
    </source>
</evidence>
<evidence type="ECO:0000313" key="3">
    <source>
        <dbReference type="Proteomes" id="UP000051733"/>
    </source>
</evidence>
<sequence>MSFPLLKQTFKSNFAVWGLVTLVMNIILAQLIMMKQTRTMMAPMYYGMLVSTMVALFVVICGNKLLAGQVDQGSMAYILTAPIRRTTVAFTQMIYMVLSLVGTYGLMAIVSVSANNIADAGFKAQTLVNLNIGAFMVAFAFAGIMFAASGIFNLSKYSLGTGGLLIILFILLAIVGSFATYGVDALKDVQHLTIVSLFDYQNILIEGSKWISKLAVLGGIGVVTFGIGTTVFAKKDLPL</sequence>
<reference evidence="2 3" key="1">
    <citation type="journal article" date="2015" name="Genome Announc.">
        <title>Expanding the biotechnology potential of lactobacilli through comparative genomics of 213 strains and associated genera.</title>
        <authorList>
            <person name="Sun Z."/>
            <person name="Harris H.M."/>
            <person name="McCann A."/>
            <person name="Guo C."/>
            <person name="Argimon S."/>
            <person name="Zhang W."/>
            <person name="Yang X."/>
            <person name="Jeffery I.B."/>
            <person name="Cooney J.C."/>
            <person name="Kagawa T.F."/>
            <person name="Liu W."/>
            <person name="Song Y."/>
            <person name="Salvetti E."/>
            <person name="Wrobel A."/>
            <person name="Rasinkangas P."/>
            <person name="Parkhill J."/>
            <person name="Rea M.C."/>
            <person name="O'Sullivan O."/>
            <person name="Ritari J."/>
            <person name="Douillard F.P."/>
            <person name="Paul Ross R."/>
            <person name="Yang R."/>
            <person name="Briner A.E."/>
            <person name="Felis G.E."/>
            <person name="de Vos W.M."/>
            <person name="Barrangou R."/>
            <person name="Klaenhammer T.R."/>
            <person name="Caufield P.W."/>
            <person name="Cui Y."/>
            <person name="Zhang H."/>
            <person name="O'Toole P.W."/>
        </authorList>
    </citation>
    <scope>NUCLEOTIDE SEQUENCE [LARGE SCALE GENOMIC DNA]</scope>
    <source>
        <strain evidence="2 3">DSM 20634</strain>
    </source>
</reference>
<dbReference type="PATRIC" id="fig|1423813.3.peg.1036"/>
<organism evidence="2 3">
    <name type="scientific">Paucilactobacillus vaccinostercus DSM 20634</name>
    <dbReference type="NCBI Taxonomy" id="1423813"/>
    <lineage>
        <taxon>Bacteria</taxon>
        <taxon>Bacillati</taxon>
        <taxon>Bacillota</taxon>
        <taxon>Bacilli</taxon>
        <taxon>Lactobacillales</taxon>
        <taxon>Lactobacillaceae</taxon>
        <taxon>Paucilactobacillus</taxon>
    </lineage>
</organism>
<dbReference type="RefSeq" id="WP_235809462.1">
    <property type="nucleotide sequence ID" value="NZ_AYYY01000014.1"/>
</dbReference>
<proteinExistence type="predicted"/>
<dbReference type="EMBL" id="AYYY01000014">
    <property type="protein sequence ID" value="KRM61941.1"/>
    <property type="molecule type" value="Genomic_DNA"/>
</dbReference>
<comment type="caution">
    <text evidence="2">The sequence shown here is derived from an EMBL/GenBank/DDBJ whole genome shotgun (WGS) entry which is preliminary data.</text>
</comment>
<dbReference type="Proteomes" id="UP000051733">
    <property type="component" value="Unassembled WGS sequence"/>
</dbReference>
<feature type="transmembrane region" description="Helical" evidence="1">
    <location>
        <begin position="12"/>
        <end position="33"/>
    </location>
</feature>
<evidence type="ECO:0000313" key="2">
    <source>
        <dbReference type="EMBL" id="KRM61941.1"/>
    </source>
</evidence>
<feature type="transmembrane region" description="Helical" evidence="1">
    <location>
        <begin position="88"/>
        <end position="112"/>
    </location>
</feature>
<feature type="transmembrane region" description="Helical" evidence="1">
    <location>
        <begin position="132"/>
        <end position="152"/>
    </location>
</feature>
<dbReference type="AlphaFoldDB" id="A0A0R2A5N9"/>
<keyword evidence="1" id="KW-1133">Transmembrane helix</keyword>
<accession>A0A0R2A5N9</accession>
<name>A0A0R2A5N9_9LACO</name>
<feature type="transmembrane region" description="Helical" evidence="1">
    <location>
        <begin position="210"/>
        <end position="233"/>
    </location>
</feature>